<dbReference type="PATRIC" id="fig|1915.4.peg.1618"/>
<keyword evidence="2" id="KW-0456">Lyase</keyword>
<protein>
    <submittedName>
        <fullName evidence="3">Uncharacterized protein</fullName>
    </submittedName>
</protein>
<dbReference type="AlphaFoldDB" id="A0A1B1M4R6"/>
<dbReference type="GO" id="GO:0036088">
    <property type="term" value="P:D-serine catabolic process"/>
    <property type="evidence" value="ECO:0007669"/>
    <property type="project" value="TreeGrafter"/>
</dbReference>
<comment type="similarity">
    <text evidence="1">Belongs to the DSD1 family.</text>
</comment>
<accession>A0A1B1M4R6</accession>
<dbReference type="SMART" id="SM01119">
    <property type="entry name" value="D-ser_dehydrat"/>
    <property type="match status" value="1"/>
</dbReference>
<dbReference type="InterPro" id="IPR051466">
    <property type="entry name" value="D-amino_acid_metab_enzyme"/>
</dbReference>
<dbReference type="STRING" id="1915.SLINC_1416"/>
<sequence length="368" mass="39114">MNRLQRALDALVERVDTPAPIVLVDVVQDNIDRMQRFAAQQSLDVRPHVKTHKCVEIGRRQIEAGAVGITAGNVGEAEVFAAAGFDDIFLAYPVWPAGTKGRRIRRLAESARLRVGVDNAAAIEALADAMGDEPDRLQVVVEVDCGARRSGAPPEAAGDLALAARKRGLVPVGVFTYPGHGSSGPDARERAARDQDAALTTAVRSLDGVGITAEVVSAGSTPTVEFSTSSVITEIRPGEYVFGDLNNARLGACTDDQIALFVAATVVSDWVPEQVILDAGTKALSREGSIERGYGRVAGTKAFLSKLNEYHGFLALPAGEFRPRVGTVVPVVPNHVCPVVVNFEELIVTDSTGTSLQRWPVDARGFLS</sequence>
<dbReference type="KEGG" id="sls:SLINC_1416"/>
<reference evidence="3 4" key="1">
    <citation type="submission" date="2016-07" db="EMBL/GenBank/DDBJ databases">
        <title>Enhancement of antibiotic productionsby engineered nitrateutilization in actinobacteria.</title>
        <authorList>
            <person name="Meng S.C."/>
        </authorList>
    </citation>
    <scope>NUCLEOTIDE SEQUENCE [LARGE SCALE GENOMIC DNA]</scope>
    <source>
        <strain evidence="3 4">NRRL 2936</strain>
    </source>
</reference>
<dbReference type="Proteomes" id="UP000092598">
    <property type="component" value="Chromosome"/>
</dbReference>
<dbReference type="Pfam" id="PF14031">
    <property type="entry name" value="D-ser_dehydrat"/>
    <property type="match status" value="1"/>
</dbReference>
<proteinExistence type="inferred from homology"/>
<dbReference type="EMBL" id="CP016438">
    <property type="protein sequence ID" value="ANS63640.1"/>
    <property type="molecule type" value="Genomic_DNA"/>
</dbReference>
<gene>
    <name evidence="3" type="ORF">SLINC_1416</name>
</gene>
<dbReference type="SUPFAM" id="SSF51419">
    <property type="entry name" value="PLP-binding barrel"/>
    <property type="match status" value="1"/>
</dbReference>
<keyword evidence="4" id="KW-1185">Reference proteome</keyword>
<dbReference type="Gene3D" id="2.40.37.20">
    <property type="entry name" value="D-serine dehydratase-like domain"/>
    <property type="match status" value="1"/>
</dbReference>
<dbReference type="RefSeq" id="WP_067428202.1">
    <property type="nucleotide sequence ID" value="NZ_CP016438.1"/>
</dbReference>
<evidence type="ECO:0000256" key="2">
    <source>
        <dbReference type="ARBA" id="ARBA00023239"/>
    </source>
</evidence>
<organism evidence="3 4">
    <name type="scientific">Streptomyces lincolnensis</name>
    <dbReference type="NCBI Taxonomy" id="1915"/>
    <lineage>
        <taxon>Bacteria</taxon>
        <taxon>Bacillati</taxon>
        <taxon>Actinomycetota</taxon>
        <taxon>Actinomycetes</taxon>
        <taxon>Kitasatosporales</taxon>
        <taxon>Streptomycetaceae</taxon>
        <taxon>Streptomyces</taxon>
    </lineage>
</organism>
<evidence type="ECO:0000313" key="3">
    <source>
        <dbReference type="EMBL" id="ANS63640.1"/>
    </source>
</evidence>
<evidence type="ECO:0000313" key="4">
    <source>
        <dbReference type="Proteomes" id="UP000092598"/>
    </source>
</evidence>
<dbReference type="InterPro" id="IPR026956">
    <property type="entry name" value="D-ser_dehydrat-like_dom"/>
</dbReference>
<name>A0A1B1M4R6_STRLN</name>
<dbReference type="InterPro" id="IPR029066">
    <property type="entry name" value="PLP-binding_barrel"/>
</dbReference>
<dbReference type="PANTHER" id="PTHR28004:SF2">
    <property type="entry name" value="D-SERINE DEHYDRATASE"/>
    <property type="match status" value="1"/>
</dbReference>
<dbReference type="PANTHER" id="PTHR28004">
    <property type="entry name" value="ZGC:162816-RELATED"/>
    <property type="match status" value="1"/>
</dbReference>
<dbReference type="InterPro" id="IPR042208">
    <property type="entry name" value="D-ser_dehydrat-like_sf"/>
</dbReference>
<dbReference type="OrthoDB" id="9811417at2"/>
<dbReference type="GO" id="GO:0008721">
    <property type="term" value="F:D-serine ammonia-lyase activity"/>
    <property type="evidence" value="ECO:0007669"/>
    <property type="project" value="TreeGrafter"/>
</dbReference>
<dbReference type="InterPro" id="IPR001608">
    <property type="entry name" value="Ala_racemase_N"/>
</dbReference>
<dbReference type="Pfam" id="PF01168">
    <property type="entry name" value="Ala_racemase_N"/>
    <property type="match status" value="1"/>
</dbReference>
<evidence type="ECO:0000256" key="1">
    <source>
        <dbReference type="ARBA" id="ARBA00005323"/>
    </source>
</evidence>
<dbReference type="Gene3D" id="3.20.20.10">
    <property type="entry name" value="Alanine racemase"/>
    <property type="match status" value="1"/>
</dbReference>